<proteinExistence type="predicted"/>
<evidence type="ECO:0000313" key="2">
    <source>
        <dbReference type="Proteomes" id="UP001055811"/>
    </source>
</evidence>
<protein>
    <submittedName>
        <fullName evidence="1">Uncharacterized protein</fullName>
    </submittedName>
</protein>
<organism evidence="1 2">
    <name type="scientific">Cichorium intybus</name>
    <name type="common">Chicory</name>
    <dbReference type="NCBI Taxonomy" id="13427"/>
    <lineage>
        <taxon>Eukaryota</taxon>
        <taxon>Viridiplantae</taxon>
        <taxon>Streptophyta</taxon>
        <taxon>Embryophyta</taxon>
        <taxon>Tracheophyta</taxon>
        <taxon>Spermatophyta</taxon>
        <taxon>Magnoliopsida</taxon>
        <taxon>eudicotyledons</taxon>
        <taxon>Gunneridae</taxon>
        <taxon>Pentapetalae</taxon>
        <taxon>asterids</taxon>
        <taxon>campanulids</taxon>
        <taxon>Asterales</taxon>
        <taxon>Asteraceae</taxon>
        <taxon>Cichorioideae</taxon>
        <taxon>Cichorieae</taxon>
        <taxon>Cichoriinae</taxon>
        <taxon>Cichorium</taxon>
    </lineage>
</organism>
<name>A0ACB9D2N1_CICIN</name>
<reference evidence="2" key="1">
    <citation type="journal article" date="2022" name="Mol. Ecol. Resour.">
        <title>The genomes of chicory, endive, great burdock and yacon provide insights into Asteraceae palaeo-polyploidization history and plant inulin production.</title>
        <authorList>
            <person name="Fan W."/>
            <person name="Wang S."/>
            <person name="Wang H."/>
            <person name="Wang A."/>
            <person name="Jiang F."/>
            <person name="Liu H."/>
            <person name="Zhao H."/>
            <person name="Xu D."/>
            <person name="Zhang Y."/>
        </authorList>
    </citation>
    <scope>NUCLEOTIDE SEQUENCE [LARGE SCALE GENOMIC DNA]</scope>
    <source>
        <strain evidence="2">cv. Punajuju</strain>
    </source>
</reference>
<reference evidence="1 2" key="2">
    <citation type="journal article" date="2022" name="Mol. Ecol. Resour.">
        <title>The genomes of chicory, endive, great burdock and yacon provide insights into Asteraceae paleo-polyploidization history and plant inulin production.</title>
        <authorList>
            <person name="Fan W."/>
            <person name="Wang S."/>
            <person name="Wang H."/>
            <person name="Wang A."/>
            <person name="Jiang F."/>
            <person name="Liu H."/>
            <person name="Zhao H."/>
            <person name="Xu D."/>
            <person name="Zhang Y."/>
        </authorList>
    </citation>
    <scope>NUCLEOTIDE SEQUENCE [LARGE SCALE GENOMIC DNA]</scope>
    <source>
        <strain evidence="2">cv. Punajuju</strain>
        <tissue evidence="1">Leaves</tissue>
    </source>
</reference>
<keyword evidence="2" id="KW-1185">Reference proteome</keyword>
<comment type="caution">
    <text evidence="1">The sequence shown here is derived from an EMBL/GenBank/DDBJ whole genome shotgun (WGS) entry which is preliminary data.</text>
</comment>
<sequence length="86" mass="9309">MPVFDLNVSYDGVGGLAEQKEYESKNGFLTPPASFSQSDLQVPGSHSAIPFRRSVVAHCEDSDSWSVVDGNQSPSPIDLNFPPPEE</sequence>
<accession>A0ACB9D2N1</accession>
<dbReference type="EMBL" id="CM042013">
    <property type="protein sequence ID" value="KAI3740713.1"/>
    <property type="molecule type" value="Genomic_DNA"/>
</dbReference>
<dbReference type="Proteomes" id="UP001055811">
    <property type="component" value="Linkage Group LG05"/>
</dbReference>
<gene>
    <name evidence="1" type="ORF">L2E82_31184</name>
</gene>
<evidence type="ECO:0000313" key="1">
    <source>
        <dbReference type="EMBL" id="KAI3740713.1"/>
    </source>
</evidence>